<reference evidence="1 2" key="1">
    <citation type="submission" date="2019-02" db="EMBL/GenBank/DDBJ databases">
        <title>Genome sequencing of the rare red list fungi Phlebia centrifuga.</title>
        <authorList>
            <person name="Buettner E."/>
            <person name="Kellner H."/>
        </authorList>
    </citation>
    <scope>NUCLEOTIDE SEQUENCE [LARGE SCALE GENOMIC DNA]</scope>
    <source>
        <strain evidence="1 2">DSM 108282</strain>
    </source>
</reference>
<accession>A0A4V3X9P8</accession>
<organism evidence="1 2">
    <name type="scientific">Hermanssonia centrifuga</name>
    <dbReference type="NCBI Taxonomy" id="98765"/>
    <lineage>
        <taxon>Eukaryota</taxon>
        <taxon>Fungi</taxon>
        <taxon>Dikarya</taxon>
        <taxon>Basidiomycota</taxon>
        <taxon>Agaricomycotina</taxon>
        <taxon>Agaricomycetes</taxon>
        <taxon>Polyporales</taxon>
        <taxon>Meruliaceae</taxon>
        <taxon>Hermanssonia</taxon>
    </lineage>
</organism>
<dbReference type="AlphaFoldDB" id="A0A4V3X9P8"/>
<keyword evidence="2" id="KW-1185">Reference proteome</keyword>
<sequence>MSQPIRDLFGIFNRPLHAGYLPRAGASPATAPPPIAGPIEPVQPAQRIINNIVTININVHFEYVIRAIALIDMGLLLHVLHRIFRK</sequence>
<dbReference type="EMBL" id="SGPJ01000368">
    <property type="protein sequence ID" value="THG95012.1"/>
    <property type="molecule type" value="Genomic_DNA"/>
</dbReference>
<dbReference type="Proteomes" id="UP000309038">
    <property type="component" value="Unassembled WGS sequence"/>
</dbReference>
<name>A0A4V3X9P8_9APHY</name>
<evidence type="ECO:0000313" key="2">
    <source>
        <dbReference type="Proteomes" id="UP000309038"/>
    </source>
</evidence>
<protein>
    <submittedName>
        <fullName evidence="1">Uncharacterized protein</fullName>
    </submittedName>
</protein>
<comment type="caution">
    <text evidence="1">The sequence shown here is derived from an EMBL/GenBank/DDBJ whole genome shotgun (WGS) entry which is preliminary data.</text>
</comment>
<proteinExistence type="predicted"/>
<evidence type="ECO:0000313" key="1">
    <source>
        <dbReference type="EMBL" id="THG95012.1"/>
    </source>
</evidence>
<gene>
    <name evidence="1" type="ORF">EW026_g6568</name>
</gene>